<dbReference type="Pfam" id="PF12353">
    <property type="entry name" value="eIF3g"/>
    <property type="match status" value="1"/>
</dbReference>
<evidence type="ECO:0000313" key="20">
    <source>
        <dbReference type="Proteomes" id="UP001187531"/>
    </source>
</evidence>
<feature type="domain" description="Helicase ATP-binding" evidence="16">
    <location>
        <begin position="363"/>
        <end position="534"/>
    </location>
</feature>
<keyword evidence="8" id="KW-0648">Protein biosynthesis</keyword>
<keyword evidence="20" id="KW-1185">Reference proteome</keyword>
<sequence length="742" mass="84686">MPVPEEVTPSWAEDIEQEEGLPPSTEEIRDGLKIVTEYMRNEDDAKVKVTRTYKIEKRQVPKSIARRKCLPKFGQSKGDKTGPNPATTIVAEEVFMQFITKKEEAEKSSDDVFEKLKSAQMKGIVKCRYCKEDHWTTQCPYKDTLGPLQEKQALTMDNNLINHRAAEDGSVLHENLEGRDMSKDQLRPSFGSQMPIPNYYLNRHKEDVISTLVEEVRHLRQELSSHISKQQALETLMQRVLVELEEKAKKKAKKSKNKKNEAKANIMKLHSEIARSKSGDKMTITSLQSESNIQKNEIAQDRENTSNGGQDYNDPAGVDVEATMETNDKVCDSFDKMGLKTELLRGIYSYGFKRPSPIQQRAILPCVEGNDVIAQAQDGTGKTATFSISILQKIDTSLKECQALVLAPTREVALQIQKVVLSLGDYMGAQCHACIGGTNVHEDLKKLSSPGVHIVVGTLGRVFDMISRRALNTKYIKLFVLDEADQMLSRGFKDKIYDVFRHLSEDIQVILVSATVSEDVLESTKRFVRNPIRILVKKEDSSLEGIKQFYVQVEVEKEEWKLMAIKDFLAINKVVREYDTLSITLAVIFCNTRRKVDYLTERLERDFNVSSMHGDMDQKERETIMREFRSGIRNWNWNESSRILITTDLLARGIDVQQVSLVINYDLPNHRENYIHRIGRSGRFGQFGRKGVAINFVTEQDARTLEDIEKHYNTQIEVMPMDVAVVKTINNFYGDNFLQLLP</sequence>
<dbReference type="InterPro" id="IPR027417">
    <property type="entry name" value="P-loop_NTPase"/>
</dbReference>
<proteinExistence type="inferred from homology"/>
<dbReference type="InterPro" id="IPR014001">
    <property type="entry name" value="Helicase_ATP-bd"/>
</dbReference>
<accession>A0AA88H8W1</accession>
<dbReference type="GO" id="GO:0005524">
    <property type="term" value="F:ATP binding"/>
    <property type="evidence" value="ECO:0007669"/>
    <property type="project" value="UniProtKB-KW"/>
</dbReference>
<feature type="domain" description="DEAD-box RNA helicase Q" evidence="18">
    <location>
        <begin position="332"/>
        <end position="360"/>
    </location>
</feature>
<evidence type="ECO:0000256" key="2">
    <source>
        <dbReference type="ARBA" id="ARBA00022540"/>
    </source>
</evidence>
<dbReference type="InterPro" id="IPR014014">
    <property type="entry name" value="RNA_helicase_DEAD_Q_motif"/>
</dbReference>
<reference evidence="19" key="1">
    <citation type="submission" date="2023-07" db="EMBL/GenBank/DDBJ databases">
        <title>Chromosome-level genome assembly of Artemia franciscana.</title>
        <authorList>
            <person name="Jo E."/>
        </authorList>
    </citation>
    <scope>NUCLEOTIDE SEQUENCE</scope>
    <source>
        <tissue evidence="19">Whole body</tissue>
    </source>
</reference>
<dbReference type="GO" id="GO:0003724">
    <property type="term" value="F:RNA helicase activity"/>
    <property type="evidence" value="ECO:0007669"/>
    <property type="project" value="UniProtKB-EC"/>
</dbReference>
<dbReference type="GO" id="GO:0016787">
    <property type="term" value="F:hydrolase activity"/>
    <property type="evidence" value="ECO:0007669"/>
    <property type="project" value="UniProtKB-KW"/>
</dbReference>
<dbReference type="FunFam" id="3.40.50.300:FF:000031">
    <property type="entry name" value="Eukaryotic initiation factor 4A-III"/>
    <property type="match status" value="1"/>
</dbReference>
<dbReference type="SMART" id="SM00490">
    <property type="entry name" value="HELICc"/>
    <property type="match status" value="1"/>
</dbReference>
<feature type="region of interest" description="Disordered" evidence="15">
    <location>
        <begin position="1"/>
        <end position="24"/>
    </location>
</feature>
<dbReference type="Proteomes" id="UP001187531">
    <property type="component" value="Unassembled WGS sequence"/>
</dbReference>
<evidence type="ECO:0000256" key="1">
    <source>
        <dbReference type="ARBA" id="ARBA00012552"/>
    </source>
</evidence>
<dbReference type="InterPro" id="IPR001650">
    <property type="entry name" value="Helicase_C-like"/>
</dbReference>
<dbReference type="GO" id="GO:0003743">
    <property type="term" value="F:translation initiation factor activity"/>
    <property type="evidence" value="ECO:0007669"/>
    <property type="project" value="UniProtKB-KW"/>
</dbReference>
<dbReference type="PROSITE" id="PS51195">
    <property type="entry name" value="Q_MOTIF"/>
    <property type="match status" value="1"/>
</dbReference>
<dbReference type="GO" id="GO:0003723">
    <property type="term" value="F:RNA binding"/>
    <property type="evidence" value="ECO:0007669"/>
    <property type="project" value="UniProtKB-KW"/>
</dbReference>
<keyword evidence="3" id="KW-0547">Nucleotide-binding</keyword>
<dbReference type="AlphaFoldDB" id="A0AA88H8W1"/>
<evidence type="ECO:0000256" key="13">
    <source>
        <dbReference type="PROSITE-ProRule" id="PRU00552"/>
    </source>
</evidence>
<comment type="catalytic activity">
    <reaction evidence="12">
        <text>ATP + H2O = ADP + phosphate + H(+)</text>
        <dbReference type="Rhea" id="RHEA:13065"/>
        <dbReference type="ChEBI" id="CHEBI:15377"/>
        <dbReference type="ChEBI" id="CHEBI:15378"/>
        <dbReference type="ChEBI" id="CHEBI:30616"/>
        <dbReference type="ChEBI" id="CHEBI:43474"/>
        <dbReference type="ChEBI" id="CHEBI:456216"/>
        <dbReference type="EC" id="3.6.4.13"/>
    </reaction>
</comment>
<feature type="domain" description="Helicase C-terminal" evidence="17">
    <location>
        <begin position="573"/>
        <end position="727"/>
    </location>
</feature>
<dbReference type="Pfam" id="PF00271">
    <property type="entry name" value="Helicase_C"/>
    <property type="match status" value="1"/>
</dbReference>
<keyword evidence="2" id="KW-0396">Initiation factor</keyword>
<evidence type="ECO:0000256" key="6">
    <source>
        <dbReference type="ARBA" id="ARBA00022840"/>
    </source>
</evidence>
<evidence type="ECO:0000256" key="4">
    <source>
        <dbReference type="ARBA" id="ARBA00022801"/>
    </source>
</evidence>
<keyword evidence="6" id="KW-0067">ATP-binding</keyword>
<dbReference type="CDD" id="cd18787">
    <property type="entry name" value="SF2_C_DEAD"/>
    <property type="match status" value="1"/>
</dbReference>
<dbReference type="CDD" id="cd12933">
    <property type="entry name" value="eIF3G"/>
    <property type="match status" value="1"/>
</dbReference>
<evidence type="ECO:0000259" key="16">
    <source>
        <dbReference type="PROSITE" id="PS51192"/>
    </source>
</evidence>
<keyword evidence="7" id="KW-0694">RNA-binding</keyword>
<evidence type="ECO:0000256" key="7">
    <source>
        <dbReference type="ARBA" id="ARBA00022884"/>
    </source>
</evidence>
<dbReference type="PROSITE" id="PS51192">
    <property type="entry name" value="HELICASE_ATP_BIND_1"/>
    <property type="match status" value="1"/>
</dbReference>
<keyword evidence="4" id="KW-0378">Hydrolase</keyword>
<dbReference type="InterPro" id="IPR044728">
    <property type="entry name" value="EIF4A_DEADc"/>
</dbReference>
<dbReference type="InterPro" id="IPR011545">
    <property type="entry name" value="DEAD/DEAH_box_helicase_dom"/>
</dbReference>
<dbReference type="Gene3D" id="3.40.50.300">
    <property type="entry name" value="P-loop containing nucleotide triphosphate hydrolases"/>
    <property type="match status" value="2"/>
</dbReference>
<feature type="region of interest" description="Disordered" evidence="15">
    <location>
        <begin position="290"/>
        <end position="313"/>
    </location>
</feature>
<dbReference type="CDD" id="cd18046">
    <property type="entry name" value="DEADc_EIF4AII_EIF4AI_DDX2"/>
    <property type="match status" value="1"/>
</dbReference>
<evidence type="ECO:0000259" key="18">
    <source>
        <dbReference type="PROSITE" id="PS51195"/>
    </source>
</evidence>
<organism evidence="19 20">
    <name type="scientific">Artemia franciscana</name>
    <name type="common">Brine shrimp</name>
    <name type="synonym">Artemia sanfranciscana</name>
    <dbReference type="NCBI Taxonomy" id="6661"/>
    <lineage>
        <taxon>Eukaryota</taxon>
        <taxon>Metazoa</taxon>
        <taxon>Ecdysozoa</taxon>
        <taxon>Arthropoda</taxon>
        <taxon>Crustacea</taxon>
        <taxon>Branchiopoda</taxon>
        <taxon>Anostraca</taxon>
        <taxon>Artemiidae</taxon>
        <taxon>Artemia</taxon>
    </lineage>
</organism>
<name>A0AA88H8W1_ARTSF</name>
<evidence type="ECO:0000256" key="9">
    <source>
        <dbReference type="ARBA" id="ARBA00024352"/>
    </source>
</evidence>
<dbReference type="EC" id="3.6.4.13" evidence="1"/>
<evidence type="ECO:0000259" key="17">
    <source>
        <dbReference type="PROSITE" id="PS51194"/>
    </source>
</evidence>
<evidence type="ECO:0000256" key="5">
    <source>
        <dbReference type="ARBA" id="ARBA00022806"/>
    </source>
</evidence>
<dbReference type="EMBL" id="JAVRJZ010000238">
    <property type="protein sequence ID" value="KAK2702594.1"/>
    <property type="molecule type" value="Genomic_DNA"/>
</dbReference>
<dbReference type="PANTHER" id="PTHR47958">
    <property type="entry name" value="ATP-DEPENDENT RNA HELICASE DBP3"/>
    <property type="match status" value="1"/>
</dbReference>
<evidence type="ECO:0000256" key="3">
    <source>
        <dbReference type="ARBA" id="ARBA00022741"/>
    </source>
</evidence>
<keyword evidence="14" id="KW-0175">Coiled coil</keyword>
<evidence type="ECO:0000256" key="8">
    <source>
        <dbReference type="ARBA" id="ARBA00022917"/>
    </source>
</evidence>
<feature type="coiled-coil region" evidence="14">
    <location>
        <begin position="241"/>
        <end position="272"/>
    </location>
</feature>
<evidence type="ECO:0000256" key="11">
    <source>
        <dbReference type="ARBA" id="ARBA00030297"/>
    </source>
</evidence>
<dbReference type="FunFam" id="3.40.50.300:FF:000089">
    <property type="entry name" value="Eukaryotic initiation factor 4A-II"/>
    <property type="match status" value="1"/>
</dbReference>
<gene>
    <name evidence="19" type="ORF">QYM36_018797</name>
</gene>
<comment type="similarity">
    <text evidence="9">Belongs to the DEAD box helicase family. eIF4A subfamily.</text>
</comment>
<comment type="caution">
    <text evidence="19">The sequence shown here is derived from an EMBL/GenBank/DDBJ whole genome shotgun (WGS) entry which is preliminary data.</text>
</comment>
<dbReference type="SMART" id="SM00487">
    <property type="entry name" value="DEXDc"/>
    <property type="match status" value="1"/>
</dbReference>
<keyword evidence="5" id="KW-0347">Helicase</keyword>
<evidence type="ECO:0000256" key="14">
    <source>
        <dbReference type="SAM" id="Coils"/>
    </source>
</evidence>
<dbReference type="Pfam" id="PF00270">
    <property type="entry name" value="DEAD"/>
    <property type="match status" value="1"/>
</dbReference>
<dbReference type="InterPro" id="IPR024675">
    <property type="entry name" value="eIF3g_N"/>
</dbReference>
<evidence type="ECO:0000256" key="12">
    <source>
        <dbReference type="ARBA" id="ARBA00047984"/>
    </source>
</evidence>
<feature type="short sequence motif" description="Q motif" evidence="13">
    <location>
        <begin position="332"/>
        <end position="360"/>
    </location>
</feature>
<dbReference type="PROSITE" id="PS51194">
    <property type="entry name" value="HELICASE_CTER"/>
    <property type="match status" value="1"/>
</dbReference>
<dbReference type="SUPFAM" id="SSF52540">
    <property type="entry name" value="P-loop containing nucleoside triphosphate hydrolases"/>
    <property type="match status" value="1"/>
</dbReference>
<evidence type="ECO:0000313" key="19">
    <source>
        <dbReference type="EMBL" id="KAK2702594.1"/>
    </source>
</evidence>
<protein>
    <recommendedName>
        <fullName evidence="10">Eukaryotic initiation factor 4A</fullName>
        <ecNumber evidence="1">3.6.4.13</ecNumber>
    </recommendedName>
    <alternativeName>
        <fullName evidence="11">ATP-dependent RNA helicase eIF4A</fullName>
    </alternativeName>
</protein>
<evidence type="ECO:0000256" key="15">
    <source>
        <dbReference type="SAM" id="MobiDB-lite"/>
    </source>
</evidence>
<evidence type="ECO:0000256" key="10">
    <source>
        <dbReference type="ARBA" id="ARBA00024436"/>
    </source>
</evidence>